<reference evidence="1 2" key="2">
    <citation type="journal article" date="2017" name="Front. Plant Sci.">
        <title>Gene Classification and Mining of Molecular Markers Useful in Red Clover (Trifolium pratense) Breeding.</title>
        <authorList>
            <person name="Istvanek J."/>
            <person name="Dluhosova J."/>
            <person name="Dluhos P."/>
            <person name="Patkova L."/>
            <person name="Nedelnik J."/>
            <person name="Repkova J."/>
        </authorList>
    </citation>
    <scope>NUCLEOTIDE SEQUENCE [LARGE SCALE GENOMIC DNA]</scope>
    <source>
        <strain evidence="2">cv. Tatra</strain>
        <tissue evidence="1">Young leaves</tissue>
    </source>
</reference>
<evidence type="ECO:0000313" key="2">
    <source>
        <dbReference type="Proteomes" id="UP000236291"/>
    </source>
</evidence>
<dbReference type="Proteomes" id="UP000236291">
    <property type="component" value="Unassembled WGS sequence"/>
</dbReference>
<comment type="caution">
    <text evidence="1">The sequence shown here is derived from an EMBL/GenBank/DDBJ whole genome shotgun (WGS) entry which is preliminary data.</text>
</comment>
<organism evidence="1 2">
    <name type="scientific">Trifolium pratense</name>
    <name type="common">Red clover</name>
    <dbReference type="NCBI Taxonomy" id="57577"/>
    <lineage>
        <taxon>Eukaryota</taxon>
        <taxon>Viridiplantae</taxon>
        <taxon>Streptophyta</taxon>
        <taxon>Embryophyta</taxon>
        <taxon>Tracheophyta</taxon>
        <taxon>Spermatophyta</taxon>
        <taxon>Magnoliopsida</taxon>
        <taxon>eudicotyledons</taxon>
        <taxon>Gunneridae</taxon>
        <taxon>Pentapetalae</taxon>
        <taxon>rosids</taxon>
        <taxon>fabids</taxon>
        <taxon>Fabales</taxon>
        <taxon>Fabaceae</taxon>
        <taxon>Papilionoideae</taxon>
        <taxon>50 kb inversion clade</taxon>
        <taxon>NPAAA clade</taxon>
        <taxon>Hologalegina</taxon>
        <taxon>IRL clade</taxon>
        <taxon>Trifolieae</taxon>
        <taxon>Trifolium</taxon>
    </lineage>
</organism>
<feature type="non-terminal residue" evidence="1">
    <location>
        <position position="1"/>
    </location>
</feature>
<dbReference type="EMBL" id="ASHM01052471">
    <property type="protein sequence ID" value="PNX86910.1"/>
    <property type="molecule type" value="Genomic_DNA"/>
</dbReference>
<protein>
    <submittedName>
        <fullName evidence="1">Uncharacterized protein</fullName>
    </submittedName>
</protein>
<name>A0A2K3M809_TRIPR</name>
<accession>A0A2K3M809</accession>
<reference evidence="1 2" key="1">
    <citation type="journal article" date="2014" name="Am. J. Bot.">
        <title>Genome assembly and annotation for red clover (Trifolium pratense; Fabaceae).</title>
        <authorList>
            <person name="Istvanek J."/>
            <person name="Jaros M."/>
            <person name="Krenek A."/>
            <person name="Repkova J."/>
        </authorList>
    </citation>
    <scope>NUCLEOTIDE SEQUENCE [LARGE SCALE GENOMIC DNA]</scope>
    <source>
        <strain evidence="2">cv. Tatra</strain>
        <tissue evidence="1">Young leaves</tissue>
    </source>
</reference>
<gene>
    <name evidence="1" type="ORF">L195_g042993</name>
</gene>
<dbReference type="AlphaFoldDB" id="A0A2K3M809"/>
<proteinExistence type="predicted"/>
<sequence length="33" mass="3540">AAVTTADRFHVKNIIGTKSATPRLIVMLTITLS</sequence>
<evidence type="ECO:0000313" key="1">
    <source>
        <dbReference type="EMBL" id="PNX86910.1"/>
    </source>
</evidence>